<dbReference type="EMBL" id="QOHR01000075">
    <property type="protein sequence ID" value="REC53282.1"/>
    <property type="molecule type" value="Genomic_DNA"/>
</dbReference>
<protein>
    <submittedName>
        <fullName evidence="1">GIY-YIG nuclease family protein</fullName>
    </submittedName>
</protein>
<comment type="caution">
    <text evidence="1">The sequence shown here is derived from an EMBL/GenBank/DDBJ whole genome shotgun (WGS) entry which is preliminary data.</text>
</comment>
<sequence length="54" mass="6584">MDFKDLLRIQGYDPDARERIVLLRHRPFEPRLARAMPWIIEDRPDLFETYQSVP</sequence>
<evidence type="ECO:0000313" key="2">
    <source>
        <dbReference type="Proteomes" id="UP000257131"/>
    </source>
</evidence>
<evidence type="ECO:0000313" key="1">
    <source>
        <dbReference type="EMBL" id="REC53282.1"/>
    </source>
</evidence>
<keyword evidence="2" id="KW-1185">Reference proteome</keyword>
<gene>
    <name evidence="1" type="ORF">DRV84_15125</name>
</gene>
<proteinExistence type="predicted"/>
<accession>A0A3D9BIQ1</accession>
<dbReference type="Proteomes" id="UP000257131">
    <property type="component" value="Unassembled WGS sequence"/>
</dbReference>
<name>A0A3D9BIQ1_9RHOB</name>
<dbReference type="AlphaFoldDB" id="A0A3D9BIQ1"/>
<organism evidence="1 2">
    <name type="scientific">Rhodosalinus sediminis</name>
    <dbReference type="NCBI Taxonomy" id="1940533"/>
    <lineage>
        <taxon>Bacteria</taxon>
        <taxon>Pseudomonadati</taxon>
        <taxon>Pseudomonadota</taxon>
        <taxon>Alphaproteobacteria</taxon>
        <taxon>Rhodobacterales</taxon>
        <taxon>Paracoccaceae</taxon>
        <taxon>Rhodosalinus</taxon>
    </lineage>
</organism>
<reference evidence="1 2" key="1">
    <citation type="journal article" date="2017" name="Int. J. Syst. Evol. Microbiol.">
        <title>Rhodosalinus sediminis gen. nov., sp. nov., isolated from marine saltern.</title>
        <authorList>
            <person name="Guo L.Y."/>
            <person name="Ling S.K."/>
            <person name="Li C.M."/>
            <person name="Chen G.J."/>
            <person name="Du Z.J."/>
        </authorList>
    </citation>
    <scope>NUCLEOTIDE SEQUENCE [LARGE SCALE GENOMIC DNA]</scope>
    <source>
        <strain evidence="1 2">WDN1C137</strain>
    </source>
</reference>
<feature type="non-terminal residue" evidence="1">
    <location>
        <position position="54"/>
    </location>
</feature>